<evidence type="ECO:0000313" key="1">
    <source>
        <dbReference type="EMBL" id="CAI6343038.1"/>
    </source>
</evidence>
<protein>
    <submittedName>
        <fullName evidence="1">Uncharacterized protein</fullName>
    </submittedName>
</protein>
<dbReference type="AlphaFoldDB" id="A0AAV0VFV2"/>
<sequence length="114" mass="12957">MEMVFDVLRSNRPKPLNGCDFNSLPVHRRCTSLPNMAVRTNPGANVPEFGWKSMSNITPPVVDDLQESKQKPSEIGHFLSFPVHKRSVSLHNMALLKNSTAEALETWWKFTHNI</sequence>
<gene>
    <name evidence="1" type="ORF">MEUPH1_LOCUS359</name>
</gene>
<dbReference type="Proteomes" id="UP001160148">
    <property type="component" value="Unassembled WGS sequence"/>
</dbReference>
<keyword evidence="2" id="KW-1185">Reference proteome</keyword>
<dbReference type="EMBL" id="CARXXK010000001">
    <property type="protein sequence ID" value="CAI6343038.1"/>
    <property type="molecule type" value="Genomic_DNA"/>
</dbReference>
<comment type="caution">
    <text evidence="1">The sequence shown here is derived from an EMBL/GenBank/DDBJ whole genome shotgun (WGS) entry which is preliminary data.</text>
</comment>
<accession>A0AAV0VFV2</accession>
<organism evidence="1 2">
    <name type="scientific">Macrosiphum euphorbiae</name>
    <name type="common">potato aphid</name>
    <dbReference type="NCBI Taxonomy" id="13131"/>
    <lineage>
        <taxon>Eukaryota</taxon>
        <taxon>Metazoa</taxon>
        <taxon>Ecdysozoa</taxon>
        <taxon>Arthropoda</taxon>
        <taxon>Hexapoda</taxon>
        <taxon>Insecta</taxon>
        <taxon>Pterygota</taxon>
        <taxon>Neoptera</taxon>
        <taxon>Paraneoptera</taxon>
        <taxon>Hemiptera</taxon>
        <taxon>Sternorrhyncha</taxon>
        <taxon>Aphidomorpha</taxon>
        <taxon>Aphidoidea</taxon>
        <taxon>Aphididae</taxon>
        <taxon>Macrosiphini</taxon>
        <taxon>Macrosiphum</taxon>
    </lineage>
</organism>
<name>A0AAV0VFV2_9HEMI</name>
<reference evidence="1 2" key="1">
    <citation type="submission" date="2023-01" db="EMBL/GenBank/DDBJ databases">
        <authorList>
            <person name="Whitehead M."/>
        </authorList>
    </citation>
    <scope>NUCLEOTIDE SEQUENCE [LARGE SCALE GENOMIC DNA]</scope>
</reference>
<evidence type="ECO:0000313" key="2">
    <source>
        <dbReference type="Proteomes" id="UP001160148"/>
    </source>
</evidence>
<proteinExistence type="predicted"/>